<name>S8BCY5_DACHA</name>
<sequence length="365" mass="41750">MQSLLQFRNIGKYVDKIPNGTSEFQQLDNAKSNREEVNAGGSITGEDGNGRIKVELTGPGDPLNPTIGPYCPDARILLDPEVTITTSRVGTSSTITKAVVIIDRVTIDENGRYELGSSFGLEWDSFTEFLRSYIVYNTTFTLEPRTLKFSAGNPTSERDHALSGSQNENALRSIVTLLKAYQIIRRSVANHPAENWDDSCFNRVTSNEEIKASLKEYTGKFEHHRIDLFMYGVYQLETYSFPAVGLNESIKDHWLLAQPAAYDAVHESFIWKKFDIPALRSDMMYERVESVNVEPDAAHIDFFIFTLHHYFKLKVHENFYLAADYDDRYEREYDRMKVYKNFDVVWAEEESDLPGTTLLQRIVDG</sequence>
<accession>S8BCY5</accession>
<evidence type="ECO:0000313" key="2">
    <source>
        <dbReference type="Proteomes" id="UP000015100"/>
    </source>
</evidence>
<dbReference type="HOGENOM" id="CLU_758684_0_0_1"/>
<protein>
    <submittedName>
        <fullName evidence="1">Uncharacterized protein</fullName>
    </submittedName>
</protein>
<dbReference type="AlphaFoldDB" id="S8BCY5"/>
<dbReference type="Proteomes" id="UP000015100">
    <property type="component" value="Unassembled WGS sequence"/>
</dbReference>
<dbReference type="OrthoDB" id="10657752at2759"/>
<gene>
    <name evidence="1" type="ORF">H072_9286</name>
</gene>
<reference evidence="2" key="2">
    <citation type="submission" date="2013-04" db="EMBL/GenBank/DDBJ databases">
        <title>Genomic mechanisms accounting for the adaptation to parasitism in nematode-trapping fungi.</title>
        <authorList>
            <person name="Ahren D.G."/>
        </authorList>
    </citation>
    <scope>NUCLEOTIDE SEQUENCE [LARGE SCALE GENOMIC DNA]</scope>
    <source>
        <strain evidence="2">CBS 200.50</strain>
    </source>
</reference>
<organism evidence="1 2">
    <name type="scientific">Dactylellina haptotyla (strain CBS 200.50)</name>
    <name type="common">Nematode-trapping fungus</name>
    <name type="synonym">Monacrosporium haptotylum</name>
    <dbReference type="NCBI Taxonomy" id="1284197"/>
    <lineage>
        <taxon>Eukaryota</taxon>
        <taxon>Fungi</taxon>
        <taxon>Dikarya</taxon>
        <taxon>Ascomycota</taxon>
        <taxon>Pezizomycotina</taxon>
        <taxon>Orbiliomycetes</taxon>
        <taxon>Orbiliales</taxon>
        <taxon>Orbiliaceae</taxon>
        <taxon>Dactylellina</taxon>
    </lineage>
</organism>
<comment type="caution">
    <text evidence="1">The sequence shown here is derived from an EMBL/GenBank/DDBJ whole genome shotgun (WGS) entry which is preliminary data.</text>
</comment>
<dbReference type="EMBL" id="AQGS01000759">
    <property type="protein sequence ID" value="EPS37073.1"/>
    <property type="molecule type" value="Genomic_DNA"/>
</dbReference>
<keyword evidence="2" id="KW-1185">Reference proteome</keyword>
<evidence type="ECO:0000313" key="1">
    <source>
        <dbReference type="EMBL" id="EPS37073.1"/>
    </source>
</evidence>
<reference evidence="1 2" key="1">
    <citation type="journal article" date="2013" name="PLoS Genet.">
        <title>Genomic mechanisms accounting for the adaptation to parasitism in nematode-trapping fungi.</title>
        <authorList>
            <person name="Meerupati T."/>
            <person name="Andersson K.M."/>
            <person name="Friman E."/>
            <person name="Kumar D."/>
            <person name="Tunlid A."/>
            <person name="Ahren D."/>
        </authorList>
    </citation>
    <scope>NUCLEOTIDE SEQUENCE [LARGE SCALE GENOMIC DNA]</scope>
    <source>
        <strain evidence="1 2">CBS 200.50</strain>
    </source>
</reference>
<proteinExistence type="predicted"/>